<feature type="transmembrane region" description="Helical" evidence="6">
    <location>
        <begin position="51"/>
        <end position="76"/>
    </location>
</feature>
<evidence type="ECO:0000256" key="1">
    <source>
        <dbReference type="ARBA" id="ARBA00004141"/>
    </source>
</evidence>
<dbReference type="RefSeq" id="WP_204193503.1">
    <property type="nucleotide sequence ID" value="NZ_JAFEMC010000001.1"/>
</dbReference>
<feature type="compositionally biased region" description="Low complexity" evidence="5">
    <location>
        <begin position="176"/>
        <end position="187"/>
    </location>
</feature>
<sequence>MTSLDIVVLVAVVGSALLGLKRGFVAEVLALFAWVAMVAALKLFHITLAQALTGVVGTVSGAAVLAFVLIVAVTYFGGKLVANAIGSRTRTSVLGPLDRALGFGFGALKGLILASLVFLLAALVLDTIGGGPTRRPEWMTKSRTYPLLNATSAGIADFVDRRRRGQPVFGARTPPSSSSENSAGAAE</sequence>
<gene>
    <name evidence="7" type="ORF">ILT43_01475</name>
</gene>
<dbReference type="EMBL" id="JAFEMC010000001">
    <property type="protein sequence ID" value="MBM6575026.1"/>
    <property type="molecule type" value="Genomic_DNA"/>
</dbReference>
<dbReference type="PANTHER" id="PTHR36926:SF1">
    <property type="entry name" value="COLICIN V PRODUCTION PROTEIN"/>
    <property type="match status" value="1"/>
</dbReference>
<evidence type="ECO:0000256" key="5">
    <source>
        <dbReference type="SAM" id="MobiDB-lite"/>
    </source>
</evidence>
<dbReference type="InterPro" id="IPR003825">
    <property type="entry name" value="Colicin-V_CvpA"/>
</dbReference>
<dbReference type="PANTHER" id="PTHR36926">
    <property type="entry name" value="COLICIN V PRODUCTION PROTEIN"/>
    <property type="match status" value="1"/>
</dbReference>
<dbReference type="InterPro" id="IPR052719">
    <property type="entry name" value="CvpA-like"/>
</dbReference>
<evidence type="ECO:0000313" key="7">
    <source>
        <dbReference type="EMBL" id="MBM6575026.1"/>
    </source>
</evidence>
<keyword evidence="4 6" id="KW-0472">Membrane</keyword>
<evidence type="ECO:0000256" key="6">
    <source>
        <dbReference type="SAM" id="Phobius"/>
    </source>
</evidence>
<feature type="transmembrane region" description="Helical" evidence="6">
    <location>
        <begin position="24"/>
        <end position="44"/>
    </location>
</feature>
<accession>A0ABS2D4D3</accession>
<feature type="transmembrane region" description="Helical" evidence="6">
    <location>
        <begin position="100"/>
        <end position="125"/>
    </location>
</feature>
<organism evidence="7 8">
    <name type="scientific">Sphingomonas longa</name>
    <dbReference type="NCBI Taxonomy" id="2778730"/>
    <lineage>
        <taxon>Bacteria</taxon>
        <taxon>Pseudomonadati</taxon>
        <taxon>Pseudomonadota</taxon>
        <taxon>Alphaproteobacteria</taxon>
        <taxon>Sphingomonadales</taxon>
        <taxon>Sphingomonadaceae</taxon>
        <taxon>Sphingomonas</taxon>
    </lineage>
</organism>
<name>A0ABS2D4D3_9SPHN</name>
<reference evidence="7 8" key="1">
    <citation type="submission" date="2020-12" db="EMBL/GenBank/DDBJ databases">
        <title>Sphingomonas sp.</title>
        <authorList>
            <person name="Kim M.K."/>
        </authorList>
    </citation>
    <scope>NUCLEOTIDE SEQUENCE [LARGE SCALE GENOMIC DNA]</scope>
    <source>
        <strain evidence="7 8">BT552</strain>
    </source>
</reference>
<evidence type="ECO:0000313" key="8">
    <source>
        <dbReference type="Proteomes" id="UP000763641"/>
    </source>
</evidence>
<dbReference type="Pfam" id="PF02674">
    <property type="entry name" value="Colicin_V"/>
    <property type="match status" value="1"/>
</dbReference>
<evidence type="ECO:0000256" key="3">
    <source>
        <dbReference type="ARBA" id="ARBA00022989"/>
    </source>
</evidence>
<protein>
    <submittedName>
        <fullName evidence="7">CvpA family protein</fullName>
    </submittedName>
</protein>
<keyword evidence="8" id="KW-1185">Reference proteome</keyword>
<keyword evidence="3 6" id="KW-1133">Transmembrane helix</keyword>
<keyword evidence="2 6" id="KW-0812">Transmembrane</keyword>
<evidence type="ECO:0000256" key="4">
    <source>
        <dbReference type="ARBA" id="ARBA00023136"/>
    </source>
</evidence>
<comment type="caution">
    <text evidence="7">The sequence shown here is derived from an EMBL/GenBank/DDBJ whole genome shotgun (WGS) entry which is preliminary data.</text>
</comment>
<proteinExistence type="predicted"/>
<dbReference type="Proteomes" id="UP000763641">
    <property type="component" value="Unassembled WGS sequence"/>
</dbReference>
<evidence type="ECO:0000256" key="2">
    <source>
        <dbReference type="ARBA" id="ARBA00022692"/>
    </source>
</evidence>
<comment type="subcellular location">
    <subcellularLocation>
        <location evidence="1">Membrane</location>
        <topology evidence="1">Multi-pass membrane protein</topology>
    </subcellularLocation>
</comment>
<feature type="region of interest" description="Disordered" evidence="5">
    <location>
        <begin position="166"/>
        <end position="187"/>
    </location>
</feature>